<evidence type="ECO:0000313" key="9">
    <source>
        <dbReference type="EMBL" id="TWW09746.1"/>
    </source>
</evidence>
<dbReference type="Pfam" id="PF04542">
    <property type="entry name" value="Sigma70_r2"/>
    <property type="match status" value="1"/>
</dbReference>
<dbReference type="PANTHER" id="PTHR43133:SF8">
    <property type="entry name" value="RNA POLYMERASE SIGMA FACTOR HI_1459-RELATED"/>
    <property type="match status" value="1"/>
</dbReference>
<feature type="domain" description="RNA polymerase sigma-70 region 2" evidence="7">
    <location>
        <begin position="33"/>
        <end position="98"/>
    </location>
</feature>
<dbReference type="InterPro" id="IPR013324">
    <property type="entry name" value="RNA_pol_sigma_r3/r4-like"/>
</dbReference>
<dbReference type="InterPro" id="IPR013249">
    <property type="entry name" value="RNA_pol_sigma70_r4_t2"/>
</dbReference>
<keyword evidence="5 6" id="KW-0804">Transcription</keyword>
<keyword evidence="10" id="KW-1185">Reference proteome</keyword>
<dbReference type="InterPro" id="IPR000838">
    <property type="entry name" value="RNA_pol_sigma70_ECF_CS"/>
</dbReference>
<accession>A0A5C6M4T9</accession>
<dbReference type="Gene3D" id="1.10.10.10">
    <property type="entry name" value="Winged helix-like DNA-binding domain superfamily/Winged helix DNA-binding domain"/>
    <property type="match status" value="1"/>
</dbReference>
<evidence type="ECO:0000256" key="2">
    <source>
        <dbReference type="ARBA" id="ARBA00023015"/>
    </source>
</evidence>
<dbReference type="InterPro" id="IPR007627">
    <property type="entry name" value="RNA_pol_sigma70_r2"/>
</dbReference>
<keyword evidence="3 6" id="KW-0731">Sigma factor</keyword>
<dbReference type="InterPro" id="IPR039425">
    <property type="entry name" value="RNA_pol_sigma-70-like"/>
</dbReference>
<dbReference type="GO" id="GO:0006352">
    <property type="term" value="P:DNA-templated transcription initiation"/>
    <property type="evidence" value="ECO:0007669"/>
    <property type="project" value="InterPro"/>
</dbReference>
<dbReference type="EMBL" id="SRHE01000188">
    <property type="protein sequence ID" value="TWW09746.1"/>
    <property type="molecule type" value="Genomic_DNA"/>
</dbReference>
<dbReference type="AlphaFoldDB" id="A0A5C6M4T9"/>
<reference evidence="9 10" key="1">
    <citation type="submission" date="2019-08" db="EMBL/GenBank/DDBJ databases">
        <title>100 year-old enigma solved: identification of Planctomyces bekefii, the type genus and species of the phylum Planctomycetes.</title>
        <authorList>
            <person name="Svetlana D.N."/>
            <person name="Overmann J."/>
        </authorList>
    </citation>
    <scope>NUCLEOTIDE SEQUENCE [LARGE SCALE GENOMIC DNA]</scope>
    <source>
        <strain evidence="9">Phe10_nw2017</strain>
    </source>
</reference>
<protein>
    <recommendedName>
        <fullName evidence="6">RNA polymerase sigma factor</fullName>
    </recommendedName>
</protein>
<keyword evidence="4 6" id="KW-0238">DNA-binding</keyword>
<name>A0A5C6M4T9_9PLAN</name>
<dbReference type="CDD" id="cd06171">
    <property type="entry name" value="Sigma70_r4"/>
    <property type="match status" value="1"/>
</dbReference>
<dbReference type="PROSITE" id="PS01063">
    <property type="entry name" value="SIGMA70_ECF"/>
    <property type="match status" value="1"/>
</dbReference>
<dbReference type="NCBIfam" id="TIGR02937">
    <property type="entry name" value="sigma70-ECF"/>
    <property type="match status" value="1"/>
</dbReference>
<dbReference type="InterPro" id="IPR014284">
    <property type="entry name" value="RNA_pol_sigma-70_dom"/>
</dbReference>
<evidence type="ECO:0000259" key="8">
    <source>
        <dbReference type="Pfam" id="PF08281"/>
    </source>
</evidence>
<evidence type="ECO:0000256" key="3">
    <source>
        <dbReference type="ARBA" id="ARBA00023082"/>
    </source>
</evidence>
<evidence type="ECO:0000313" key="10">
    <source>
        <dbReference type="Proteomes" id="UP000321083"/>
    </source>
</evidence>
<comment type="similarity">
    <text evidence="1 6">Belongs to the sigma-70 factor family. ECF subfamily.</text>
</comment>
<evidence type="ECO:0000256" key="5">
    <source>
        <dbReference type="ARBA" id="ARBA00023163"/>
    </source>
</evidence>
<comment type="caution">
    <text evidence="9">The sequence shown here is derived from an EMBL/GenBank/DDBJ whole genome shotgun (WGS) entry which is preliminary data.</text>
</comment>
<dbReference type="GO" id="GO:0003677">
    <property type="term" value="F:DNA binding"/>
    <property type="evidence" value="ECO:0007669"/>
    <property type="project" value="UniProtKB-KW"/>
</dbReference>
<keyword evidence="2 6" id="KW-0805">Transcription regulation</keyword>
<feature type="domain" description="RNA polymerase sigma factor 70 region 4 type 2" evidence="8">
    <location>
        <begin position="141"/>
        <end position="193"/>
    </location>
</feature>
<dbReference type="PANTHER" id="PTHR43133">
    <property type="entry name" value="RNA POLYMERASE ECF-TYPE SIGMA FACTO"/>
    <property type="match status" value="1"/>
</dbReference>
<dbReference type="SUPFAM" id="SSF88659">
    <property type="entry name" value="Sigma3 and sigma4 domains of RNA polymerase sigma factors"/>
    <property type="match status" value="1"/>
</dbReference>
<evidence type="ECO:0000256" key="1">
    <source>
        <dbReference type="ARBA" id="ARBA00010641"/>
    </source>
</evidence>
<evidence type="ECO:0000256" key="4">
    <source>
        <dbReference type="ARBA" id="ARBA00023125"/>
    </source>
</evidence>
<dbReference type="InterPro" id="IPR036388">
    <property type="entry name" value="WH-like_DNA-bd_sf"/>
</dbReference>
<dbReference type="Proteomes" id="UP000321083">
    <property type="component" value="Unassembled WGS sequence"/>
</dbReference>
<organism evidence="9 10">
    <name type="scientific">Planctomyces bekefii</name>
    <dbReference type="NCBI Taxonomy" id="1653850"/>
    <lineage>
        <taxon>Bacteria</taxon>
        <taxon>Pseudomonadati</taxon>
        <taxon>Planctomycetota</taxon>
        <taxon>Planctomycetia</taxon>
        <taxon>Planctomycetales</taxon>
        <taxon>Planctomycetaceae</taxon>
        <taxon>Planctomyces</taxon>
    </lineage>
</organism>
<dbReference type="Pfam" id="PF08281">
    <property type="entry name" value="Sigma70_r4_2"/>
    <property type="match status" value="1"/>
</dbReference>
<dbReference type="InterPro" id="IPR013325">
    <property type="entry name" value="RNA_pol_sigma_r2"/>
</dbReference>
<dbReference type="SUPFAM" id="SSF88946">
    <property type="entry name" value="Sigma2 domain of RNA polymerase sigma factors"/>
    <property type="match status" value="1"/>
</dbReference>
<proteinExistence type="inferred from homology"/>
<dbReference type="Gene3D" id="1.10.1740.10">
    <property type="match status" value="1"/>
</dbReference>
<evidence type="ECO:0000256" key="6">
    <source>
        <dbReference type="RuleBase" id="RU000716"/>
    </source>
</evidence>
<sequence length="201" mass="23072">MVSQSIRNQYLADPDVQLMLKVSEGDNAAFEDLVLRYQDRLVGFFFHILHDRPASEDLAQEVFLRIFRSRERYEPTARFSTWLFRIAHNVASNHRRGNLKRREFSLAAGSGSHEQLTADTSLAEKSALMPSRQLDSLEMREVVRSAIDELSDRQKTAVILHKFEDMSYEEIGEIMGLGTVAVKSLLSRARIRLKEALEKFA</sequence>
<dbReference type="GO" id="GO:0016987">
    <property type="term" value="F:sigma factor activity"/>
    <property type="evidence" value="ECO:0007669"/>
    <property type="project" value="UniProtKB-KW"/>
</dbReference>
<evidence type="ECO:0000259" key="7">
    <source>
        <dbReference type="Pfam" id="PF04542"/>
    </source>
</evidence>
<reference evidence="9 10" key="2">
    <citation type="submission" date="2019-08" db="EMBL/GenBank/DDBJ databases">
        <authorList>
            <person name="Henke P."/>
        </authorList>
    </citation>
    <scope>NUCLEOTIDE SEQUENCE [LARGE SCALE GENOMIC DNA]</scope>
    <source>
        <strain evidence="9">Phe10_nw2017</strain>
    </source>
</reference>
<gene>
    <name evidence="9" type="primary">rpsH</name>
    <name evidence="9" type="ORF">E3A20_11240</name>
</gene>